<dbReference type="NCBIfam" id="TIGR04183">
    <property type="entry name" value="Por_Secre_tail"/>
    <property type="match status" value="1"/>
</dbReference>
<dbReference type="InterPro" id="IPR006558">
    <property type="entry name" value="LamG-like"/>
</dbReference>
<evidence type="ECO:0000313" key="6">
    <source>
        <dbReference type="Proteomes" id="UP001501410"/>
    </source>
</evidence>
<dbReference type="InterPro" id="IPR044023">
    <property type="entry name" value="Ig_7"/>
</dbReference>
<name>A0ABP8MZM9_9BACT</name>
<comment type="caution">
    <text evidence="5">The sequence shown here is derived from an EMBL/GenBank/DDBJ whole genome shotgun (WGS) entry which is preliminary data.</text>
</comment>
<sequence>MGLRFTCKTALISAVVVLGASYAKAQKVSGDGFLKGQYVEVGIAPNGCFGSQYGAPLGFHGRSLATYSPAAAIGFVADPDKDGWTTGIPTYVGDYFMPASEYQSWAIEINGTVYTMNRYTASSAGGTTFPAGVTGAVDTYYVAGREKHIIWKGTIGALSITKDIYIDTTSLYFVEKVKVKNTGATALNGIYFGQGVNPDNDAGATGDLNTADTVVYQTPNTANRSLVSARGNSGAYLGLGSKDCRAKVFRFNFSATSPFITSTLLSGIYAGDGSNGHYFSGGASGQNNFIGVVFNLGNLAAGDSTTCSYAYILRQPDLDSALNNIKPNFAQGSNKYKNGDTVSVCAGSTLSMTIENGGAYAYTFPAGLASGSAYSFSLIARADSTVTYSFVGTPLSATCSLNDTITLTVKPLAIPLTMVDTSSPEICAGQSVTLTAASGTKGNALDFSGAYGYYGSVPNSSDISLSGSSAFTVEAWVYPRENKHQNILFHSLGCSSWHNWTMGIGGFEAGNEWTPKKWWFSFLTGNGSGVNYVASADTVVTNQWAHIAVTYDGSNLKLYVNGVLNATRAASGVPWNSTEKLYFGFDPGCGGRVPMNGKLDEVRIWNKTRSASEISGTYKNVIDPGSANLKAYWRFDENNGKYFYDLTAGNNHGTLTNTVGREKPSTAPMIAATSGTITYAWSPATGLTPATGSPVVANPSATTTYTLTSTSSANGCTNTNKVLVNVNPLPLAPATTTSYTYCQGVTATTLTATAASGNTLRWYTVATGGTPLASAPTPSTSITGTTTYYVSQLITATGCEGPRTAITITVNPTPSAPVVTSPVNLCLGGSASALTATKSSPTDTIMWYTAPSGGTGSTTAPVPSTATIGSTNYYPSLKTNLGCEGSRATITVNVNPLPVAPLVTTPVTYCQNATATALSATGTNLKWYTVATGGTASTTAPVPSTATAGTFTYYVSQSSDPSSGSCEGPRAAITVTINPTPVAPVVTTPVTYCLNATASALVATKALTADTLLWYTAATGGTGSSATPTPSTATAGTTTYYVSEKTPLGCEGPRASIVVTVNALPAAPTVTTPVNLCIGGPSSALTATGTNIKWYTVATGGTSSSTAPTPTTATVGTTVYYVSQTSSTTGCESQRSAISVIVNDLPAAPVVASPLNLCVGGSSSALTATGTTLKWYTAATGGTGSTTAPTPSTASVGSTNYYVSQTSSVGCEGTRATLTVVVNALPAAPTVVTPVNLCIDVIPGALTATGSNLKWYVAPTGGVGNTTAPVPSTTTLGTTTYYVSQTSSVGCEGNRSSISVIVNPSPTLTITPVGVPDFVFCDSRTVTLKANTDIGTSFQWFKTGVNIPGETNDSLKAGTKAYYGVTVSSVYGCIRKDSVLVKDNPLPMPTLSPTDVQICQGVDIVLYAKPVVPTYTYEWFYNGNPMLLPPTTDNTPVSADGAYYVTVTDYYTCVRNTNFSIVSNYPALIRPVIVRMDPVLKLNRSYAKYQWYRNYKQIPGATSSTYTMSFDGIYYAEVTDNNDCFTVSDTVEVAQLSVKNLASDASVKIYPNPSTGTVHIDAPFAVNVTVLDMVGKEVLSAQKAASVDLTRLSDGVYFFRVFNEEGTLIGVEKINKISNQ</sequence>
<accession>A0ABP8MZM9</accession>
<evidence type="ECO:0000256" key="1">
    <source>
        <dbReference type="ARBA" id="ARBA00022729"/>
    </source>
</evidence>
<feature type="domain" description="LamG-like jellyroll fold" evidence="4">
    <location>
        <begin position="469"/>
        <end position="612"/>
    </location>
</feature>
<dbReference type="SMART" id="SM00560">
    <property type="entry name" value="LamGL"/>
    <property type="match status" value="1"/>
</dbReference>
<feature type="chain" id="PRO_5046613185" description="LamG-like jellyroll fold domain-containing protein" evidence="3">
    <location>
        <begin position="26"/>
        <end position="1620"/>
    </location>
</feature>
<evidence type="ECO:0000256" key="2">
    <source>
        <dbReference type="ARBA" id="ARBA00023157"/>
    </source>
</evidence>
<dbReference type="RefSeq" id="WP_344827455.1">
    <property type="nucleotide sequence ID" value="NZ_BAABEZ010000022.1"/>
</dbReference>
<keyword evidence="6" id="KW-1185">Reference proteome</keyword>
<dbReference type="InterPro" id="IPR026444">
    <property type="entry name" value="Secre_tail"/>
</dbReference>
<evidence type="ECO:0000256" key="3">
    <source>
        <dbReference type="SAM" id="SignalP"/>
    </source>
</evidence>
<dbReference type="SUPFAM" id="SSF49899">
    <property type="entry name" value="Concanavalin A-like lectins/glucanases"/>
    <property type="match status" value="1"/>
</dbReference>
<feature type="signal peptide" evidence="3">
    <location>
        <begin position="1"/>
        <end position="25"/>
    </location>
</feature>
<dbReference type="Proteomes" id="UP001501410">
    <property type="component" value="Unassembled WGS sequence"/>
</dbReference>
<dbReference type="EMBL" id="BAABEZ010000022">
    <property type="protein sequence ID" value="GAA4457412.1"/>
    <property type="molecule type" value="Genomic_DNA"/>
</dbReference>
<dbReference type="InterPro" id="IPR013320">
    <property type="entry name" value="ConA-like_dom_sf"/>
</dbReference>
<evidence type="ECO:0000259" key="4">
    <source>
        <dbReference type="SMART" id="SM00560"/>
    </source>
</evidence>
<organism evidence="5 6">
    <name type="scientific">Rurimicrobium arvi</name>
    <dbReference type="NCBI Taxonomy" id="2049916"/>
    <lineage>
        <taxon>Bacteria</taxon>
        <taxon>Pseudomonadati</taxon>
        <taxon>Bacteroidota</taxon>
        <taxon>Chitinophagia</taxon>
        <taxon>Chitinophagales</taxon>
        <taxon>Chitinophagaceae</taxon>
        <taxon>Rurimicrobium</taxon>
    </lineage>
</organism>
<gene>
    <name evidence="5" type="ORF">GCM10023092_24230</name>
</gene>
<dbReference type="Gene3D" id="2.60.120.200">
    <property type="match status" value="1"/>
</dbReference>
<protein>
    <recommendedName>
        <fullName evidence="4">LamG-like jellyroll fold domain-containing protein</fullName>
    </recommendedName>
</protein>
<keyword evidence="2" id="KW-1015">Disulfide bond</keyword>
<dbReference type="Pfam" id="PF18962">
    <property type="entry name" value="Por_Secre_tail"/>
    <property type="match status" value="1"/>
</dbReference>
<proteinExistence type="predicted"/>
<evidence type="ECO:0000313" key="5">
    <source>
        <dbReference type="EMBL" id="GAA4457412.1"/>
    </source>
</evidence>
<dbReference type="Pfam" id="PF13385">
    <property type="entry name" value="Laminin_G_3"/>
    <property type="match status" value="1"/>
</dbReference>
<dbReference type="Pfam" id="PF19081">
    <property type="entry name" value="Ig_7"/>
    <property type="match status" value="7"/>
</dbReference>
<keyword evidence="1 3" id="KW-0732">Signal</keyword>
<reference evidence="6" key="1">
    <citation type="journal article" date="2019" name="Int. J. Syst. Evol. Microbiol.">
        <title>The Global Catalogue of Microorganisms (GCM) 10K type strain sequencing project: providing services to taxonomists for standard genome sequencing and annotation.</title>
        <authorList>
            <consortium name="The Broad Institute Genomics Platform"/>
            <consortium name="The Broad Institute Genome Sequencing Center for Infectious Disease"/>
            <person name="Wu L."/>
            <person name="Ma J."/>
        </authorList>
    </citation>
    <scope>NUCLEOTIDE SEQUENCE [LARGE SCALE GENOMIC DNA]</scope>
    <source>
        <strain evidence="6">JCM 31921</strain>
    </source>
</reference>